<evidence type="ECO:0000313" key="3">
    <source>
        <dbReference type="Proteomes" id="UP000799428"/>
    </source>
</evidence>
<organism evidence="2 3">
    <name type="scientific">Pleomassaria siparia CBS 279.74</name>
    <dbReference type="NCBI Taxonomy" id="1314801"/>
    <lineage>
        <taxon>Eukaryota</taxon>
        <taxon>Fungi</taxon>
        <taxon>Dikarya</taxon>
        <taxon>Ascomycota</taxon>
        <taxon>Pezizomycotina</taxon>
        <taxon>Dothideomycetes</taxon>
        <taxon>Pleosporomycetidae</taxon>
        <taxon>Pleosporales</taxon>
        <taxon>Pleomassariaceae</taxon>
        <taxon>Pleomassaria</taxon>
    </lineage>
</organism>
<feature type="domain" description="T6SS Phospholipase effector Tle1-like catalytic" evidence="1">
    <location>
        <begin position="18"/>
        <end position="342"/>
    </location>
</feature>
<dbReference type="InterPro" id="IPR018712">
    <property type="entry name" value="Tle1-like_cat"/>
</dbReference>
<protein>
    <recommendedName>
        <fullName evidence="1">T6SS Phospholipase effector Tle1-like catalytic domain-containing protein</fullName>
    </recommendedName>
</protein>
<dbReference type="PANTHER" id="PTHR33840">
    <property type="match status" value="1"/>
</dbReference>
<gene>
    <name evidence="2" type="ORF">K504DRAFT_389108</name>
</gene>
<evidence type="ECO:0000259" key="1">
    <source>
        <dbReference type="Pfam" id="PF09994"/>
    </source>
</evidence>
<proteinExistence type="predicted"/>
<keyword evidence="3" id="KW-1185">Reference proteome</keyword>
<name>A0A6G1JXJ9_9PLEO</name>
<dbReference type="PANTHER" id="PTHR33840:SF2">
    <property type="entry name" value="TLE1 PHOSPHOLIPASE DOMAIN-CONTAINING PROTEIN"/>
    <property type="match status" value="1"/>
</dbReference>
<dbReference type="OrthoDB" id="3162439at2759"/>
<dbReference type="Pfam" id="PF09994">
    <property type="entry name" value="T6SS_Tle1-like_cat"/>
    <property type="match status" value="1"/>
</dbReference>
<dbReference type="AlphaFoldDB" id="A0A6G1JXJ9"/>
<dbReference type="EMBL" id="MU005780">
    <property type="protein sequence ID" value="KAF2704992.1"/>
    <property type="molecule type" value="Genomic_DNA"/>
</dbReference>
<evidence type="ECO:0000313" key="2">
    <source>
        <dbReference type="EMBL" id="KAF2704992.1"/>
    </source>
</evidence>
<dbReference type="Proteomes" id="UP000799428">
    <property type="component" value="Unassembled WGS sequence"/>
</dbReference>
<accession>A0A6G1JXJ9</accession>
<reference evidence="2" key="1">
    <citation type="journal article" date="2020" name="Stud. Mycol.">
        <title>101 Dothideomycetes genomes: a test case for predicting lifestyles and emergence of pathogens.</title>
        <authorList>
            <person name="Haridas S."/>
            <person name="Albert R."/>
            <person name="Binder M."/>
            <person name="Bloem J."/>
            <person name="Labutti K."/>
            <person name="Salamov A."/>
            <person name="Andreopoulos B."/>
            <person name="Baker S."/>
            <person name="Barry K."/>
            <person name="Bills G."/>
            <person name="Bluhm B."/>
            <person name="Cannon C."/>
            <person name="Castanera R."/>
            <person name="Culley D."/>
            <person name="Daum C."/>
            <person name="Ezra D."/>
            <person name="Gonzalez J."/>
            <person name="Henrissat B."/>
            <person name="Kuo A."/>
            <person name="Liang C."/>
            <person name="Lipzen A."/>
            <person name="Lutzoni F."/>
            <person name="Magnuson J."/>
            <person name="Mondo S."/>
            <person name="Nolan M."/>
            <person name="Ohm R."/>
            <person name="Pangilinan J."/>
            <person name="Park H.-J."/>
            <person name="Ramirez L."/>
            <person name="Alfaro M."/>
            <person name="Sun H."/>
            <person name="Tritt A."/>
            <person name="Yoshinaga Y."/>
            <person name="Zwiers L.-H."/>
            <person name="Turgeon B."/>
            <person name="Goodwin S."/>
            <person name="Spatafora J."/>
            <person name="Crous P."/>
            <person name="Grigoriev I."/>
        </authorList>
    </citation>
    <scope>NUCLEOTIDE SEQUENCE</scope>
    <source>
        <strain evidence="2">CBS 279.74</strain>
    </source>
</reference>
<sequence>MPHVESPSASSRPDKRVRKLVLCFDGTGNEFQGNTSDTNIVKIYDKLDRDNDAQYHYYQPGIGTYDISGGSLNKGTIGNFTSKISRAIDSGIATSFDVHVMAGYRFLMNHYKPGAKIYMFGFSRGAFTARFLARMINRVGLLSKGNDEMIPFAYSLYQSWEQAKDEKEIDVQHKKNLLNNFTSTFCRRDKSYHKEEGKVCYTPVKIYFLGIFDCVSSVAVLETPFGRTPKPVSVVGTAEHVRHAVAVDEFRVKFKAALLNQDLYYEKYEHDEDVKEVWFPGNHGDVGGGWPAHSPEEQEAKPIWWHKILRVFFKDPSGRATKDRSDDAYQMSDIPLSWMIREIELIGAKEESYALKWSPQLEEFKKNLIKKKEQAYKASRHNTMSFGRGSSWLKVLMWKFMDYVPLFPRYELQEGGKWIMQTWPPNMASARDIPNSALLHASVYKRITDQTRERRYKPRNNHGSGDPCLQEGRFIKVEAAHDDTQDVDHTLYALEPMTVEDLNSSATKIVTPKANARKAHIHTGSAARSSAVNGINGLKSRQFVVSAQEVSN</sequence>